<keyword evidence="5 19" id="KW-0812">Transmembrane</keyword>
<evidence type="ECO:0000256" key="2">
    <source>
        <dbReference type="ARBA" id="ARBA00004624"/>
    </source>
</evidence>
<evidence type="ECO:0000256" key="17">
    <source>
        <dbReference type="ARBA" id="ARBA00074488"/>
    </source>
</evidence>
<dbReference type="SMART" id="SM00060">
    <property type="entry name" value="FN3"/>
    <property type="match status" value="5"/>
</dbReference>
<dbReference type="InterPro" id="IPR036116">
    <property type="entry name" value="FN3_sf"/>
</dbReference>
<feature type="compositionally biased region" description="Low complexity" evidence="18">
    <location>
        <begin position="1146"/>
        <end position="1156"/>
    </location>
</feature>
<dbReference type="Proteomes" id="UP000694553">
    <property type="component" value="Unassembled WGS sequence"/>
</dbReference>
<feature type="compositionally biased region" description="Basic residues" evidence="18">
    <location>
        <begin position="22"/>
        <end position="31"/>
    </location>
</feature>
<dbReference type="SUPFAM" id="SSF49265">
    <property type="entry name" value="Fibronectin type III"/>
    <property type="match status" value="3"/>
</dbReference>
<dbReference type="PROSITE" id="PS50853">
    <property type="entry name" value="FN3"/>
    <property type="match status" value="5"/>
</dbReference>
<evidence type="ECO:0000256" key="19">
    <source>
        <dbReference type="SAM" id="Phobius"/>
    </source>
</evidence>
<dbReference type="Pfam" id="PF00041">
    <property type="entry name" value="fn3"/>
    <property type="match status" value="4"/>
</dbReference>
<keyword evidence="9 19" id="KW-1133">Transmembrane helix</keyword>
<reference evidence="21" key="1">
    <citation type="submission" date="2019-10" db="EMBL/GenBank/DDBJ databases">
        <title>Corvus moneduloides (New Caledonian crow) genome, bCorMon1, primary haplotype.</title>
        <authorList>
            <person name="Rutz C."/>
            <person name="Fungtammasan C."/>
            <person name="Mountcastle J."/>
            <person name="Formenti G."/>
            <person name="Chow W."/>
            <person name="Howe K."/>
            <person name="Steele M.P."/>
            <person name="Fernandes J."/>
            <person name="Gilbert M.T.P."/>
            <person name="Fedrigo O."/>
            <person name="Jarvis E.D."/>
            <person name="Gemmell N."/>
        </authorList>
    </citation>
    <scope>NUCLEOTIDE SEQUENCE [LARGE SCALE GENOMIC DNA]</scope>
</reference>
<dbReference type="PANTHER" id="PTHR44170:SF44">
    <property type="entry name" value="L1 CELL ADHESION MOLECULE"/>
    <property type="match status" value="1"/>
</dbReference>
<dbReference type="GO" id="GO:0007420">
    <property type="term" value="P:brain development"/>
    <property type="evidence" value="ECO:0007669"/>
    <property type="project" value="TreeGrafter"/>
</dbReference>
<evidence type="ECO:0000256" key="10">
    <source>
        <dbReference type="ARBA" id="ARBA00023136"/>
    </source>
</evidence>
<evidence type="ECO:0000256" key="11">
    <source>
        <dbReference type="ARBA" id="ARBA00023157"/>
    </source>
</evidence>
<feature type="compositionally biased region" description="Basic and acidic residues" evidence="18">
    <location>
        <begin position="1111"/>
        <end position="1145"/>
    </location>
</feature>
<evidence type="ECO:0000256" key="18">
    <source>
        <dbReference type="SAM" id="MobiDB-lite"/>
    </source>
</evidence>
<keyword evidence="8" id="KW-0130">Cell adhesion</keyword>
<dbReference type="Pfam" id="PF07679">
    <property type="entry name" value="I-set"/>
    <property type="match status" value="2"/>
</dbReference>
<gene>
    <name evidence="20" type="primary">L1CAM</name>
</gene>
<dbReference type="CDD" id="cd00063">
    <property type="entry name" value="FN3"/>
    <property type="match status" value="5"/>
</dbReference>
<evidence type="ECO:0000256" key="4">
    <source>
        <dbReference type="ARBA" id="ARBA00022475"/>
    </source>
</evidence>
<dbReference type="FunFam" id="2.60.40.10:FF:000038">
    <property type="entry name" value="Neuronal cell adhesion molecule"/>
    <property type="match status" value="1"/>
</dbReference>
<dbReference type="InterPro" id="IPR003598">
    <property type="entry name" value="Ig_sub2"/>
</dbReference>
<feature type="region of interest" description="Disordered" evidence="18">
    <location>
        <begin position="1188"/>
        <end position="1210"/>
    </location>
</feature>
<dbReference type="InterPro" id="IPR026966">
    <property type="entry name" value="Neurofascin/L1/NrCAM_C"/>
</dbReference>
<evidence type="ECO:0000256" key="9">
    <source>
        <dbReference type="ARBA" id="ARBA00022989"/>
    </source>
</evidence>
<dbReference type="InterPro" id="IPR007110">
    <property type="entry name" value="Ig-like_dom"/>
</dbReference>
<evidence type="ECO:0000256" key="12">
    <source>
        <dbReference type="ARBA" id="ARBA00023180"/>
    </source>
</evidence>
<dbReference type="Pfam" id="PF13882">
    <property type="entry name" value="Bravo_FIGEY"/>
    <property type="match status" value="1"/>
</dbReference>
<evidence type="ECO:0000313" key="21">
    <source>
        <dbReference type="Proteomes" id="UP000694553"/>
    </source>
</evidence>
<dbReference type="Gene3D" id="2.60.40.10">
    <property type="entry name" value="Immunoglobulins"/>
    <property type="match status" value="10"/>
</dbReference>
<evidence type="ECO:0000256" key="8">
    <source>
        <dbReference type="ARBA" id="ARBA00022889"/>
    </source>
</evidence>
<dbReference type="InterPro" id="IPR003961">
    <property type="entry name" value="FN3_dom"/>
</dbReference>
<dbReference type="FunFam" id="2.60.40.10:FF:000078">
    <property type="entry name" value="Neuronal cell adhesion molecule"/>
    <property type="match status" value="1"/>
</dbReference>
<dbReference type="GO" id="GO:0030426">
    <property type="term" value="C:growth cone"/>
    <property type="evidence" value="ECO:0007669"/>
    <property type="project" value="UniProtKB-SubCell"/>
</dbReference>
<reference evidence="20" key="3">
    <citation type="submission" date="2025-09" db="UniProtKB">
        <authorList>
            <consortium name="Ensembl"/>
        </authorList>
    </citation>
    <scope>IDENTIFICATION</scope>
</reference>
<accession>A0A8U7NY93</accession>
<dbReference type="GO" id="GO:0005886">
    <property type="term" value="C:plasma membrane"/>
    <property type="evidence" value="ECO:0007669"/>
    <property type="project" value="UniProtKB-SubCell"/>
</dbReference>
<dbReference type="GO" id="GO:0007411">
    <property type="term" value="P:axon guidance"/>
    <property type="evidence" value="ECO:0007669"/>
    <property type="project" value="TreeGrafter"/>
</dbReference>
<keyword evidence="11" id="KW-1015">Disulfide bond</keyword>
<keyword evidence="7" id="KW-0677">Repeat</keyword>
<dbReference type="InterPro" id="IPR013098">
    <property type="entry name" value="Ig_I-set"/>
</dbReference>
<protein>
    <recommendedName>
        <fullName evidence="17">Neural cell adhesion molecule L1</fullName>
    </recommendedName>
</protein>
<dbReference type="GO" id="GO:0098632">
    <property type="term" value="F:cell-cell adhesion mediator activity"/>
    <property type="evidence" value="ECO:0007669"/>
    <property type="project" value="TreeGrafter"/>
</dbReference>
<dbReference type="InterPro" id="IPR036179">
    <property type="entry name" value="Ig-like_dom_sf"/>
</dbReference>
<evidence type="ECO:0000256" key="6">
    <source>
        <dbReference type="ARBA" id="ARBA00022729"/>
    </source>
</evidence>
<evidence type="ECO:0000256" key="3">
    <source>
        <dbReference type="ARBA" id="ARBA00008588"/>
    </source>
</evidence>
<comment type="subcellular location">
    <subcellularLocation>
        <location evidence="1">Cell membrane</location>
        <topology evidence="1">Single-pass type I membrane protein</topology>
    </subcellularLocation>
    <subcellularLocation>
        <location evidence="2">Cell projection</location>
        <location evidence="2">Growth cone</location>
    </subcellularLocation>
</comment>
<dbReference type="FunFam" id="2.60.40.10:FF:000057">
    <property type="entry name" value="neural cell adhesion molecule L1"/>
    <property type="match status" value="1"/>
</dbReference>
<feature type="region of interest" description="Disordered" evidence="18">
    <location>
        <begin position="1"/>
        <end position="40"/>
    </location>
</feature>
<dbReference type="InterPro" id="IPR013783">
    <property type="entry name" value="Ig-like_fold"/>
</dbReference>
<dbReference type="OMA" id="GARTIIQ"/>
<evidence type="ECO:0000256" key="1">
    <source>
        <dbReference type="ARBA" id="ARBA00004251"/>
    </source>
</evidence>
<evidence type="ECO:0000256" key="16">
    <source>
        <dbReference type="ARBA" id="ARBA00063896"/>
    </source>
</evidence>
<dbReference type="FunFam" id="2.60.40.10:FF:000005">
    <property type="entry name" value="Neuronal cell adhesion molecule"/>
    <property type="match status" value="1"/>
</dbReference>
<dbReference type="Pfam" id="PF13927">
    <property type="entry name" value="Ig_3"/>
    <property type="match status" value="2"/>
</dbReference>
<dbReference type="GO" id="GO:0009986">
    <property type="term" value="C:cell surface"/>
    <property type="evidence" value="ECO:0007669"/>
    <property type="project" value="UniProtKB-ARBA"/>
</dbReference>
<dbReference type="Ensembl" id="ENSCMUT00000031622.1">
    <property type="protein sequence ID" value="ENSCMUP00000032344.1"/>
    <property type="gene ID" value="ENSCMUG00000017162.1"/>
</dbReference>
<dbReference type="SUPFAM" id="SSF48726">
    <property type="entry name" value="Immunoglobulin"/>
    <property type="match status" value="5"/>
</dbReference>
<keyword evidence="14" id="KW-0393">Immunoglobulin domain</keyword>
<feature type="transmembrane region" description="Helical" evidence="19">
    <location>
        <begin position="1080"/>
        <end position="1101"/>
    </location>
</feature>
<proteinExistence type="inferred from homology"/>
<evidence type="ECO:0000256" key="14">
    <source>
        <dbReference type="ARBA" id="ARBA00023319"/>
    </source>
</evidence>
<comment type="similarity">
    <text evidence="3">Belongs to the immunoglobulin superfamily. L1/neurofascin/NgCAM family.</text>
</comment>
<dbReference type="SMART" id="SM00408">
    <property type="entry name" value="IGc2"/>
    <property type="match status" value="4"/>
</dbReference>
<keyword evidence="6" id="KW-0732">Signal</keyword>
<evidence type="ECO:0000256" key="7">
    <source>
        <dbReference type="ARBA" id="ARBA00022737"/>
    </source>
</evidence>
<feature type="region of interest" description="Disordered" evidence="18">
    <location>
        <begin position="1111"/>
        <end position="1156"/>
    </location>
</feature>
<evidence type="ECO:0000256" key="15">
    <source>
        <dbReference type="ARBA" id="ARBA00060042"/>
    </source>
</evidence>
<evidence type="ECO:0000313" key="20">
    <source>
        <dbReference type="Ensembl" id="ENSCMUP00000032344.1"/>
    </source>
</evidence>
<keyword evidence="13" id="KW-0966">Cell projection</keyword>
<keyword evidence="10 19" id="KW-0472">Membrane</keyword>
<dbReference type="PROSITE" id="PS50835">
    <property type="entry name" value="IG_LIKE"/>
    <property type="match status" value="5"/>
</dbReference>
<comment type="function">
    <text evidence="15">Neural cell adhesion molecule involved in the dynamics of cell adhesion and in the generation of transmembrane signals at tyrosine kinase receptors. During brain development, critical in multiple processes, including neuronal migration, axonal growth and fasciculation, and synaptogenesis. In the mature brain, plays a role in the dynamics of neuronal structure and function, including synaptic plasticity.</text>
</comment>
<dbReference type="CDD" id="cd05845">
    <property type="entry name" value="IgI_2_L1-CAM_like"/>
    <property type="match status" value="1"/>
</dbReference>
<keyword evidence="4" id="KW-1003">Cell membrane</keyword>
<organism evidence="20 21">
    <name type="scientific">Corvus moneduloides</name>
    <name type="common">New Caledonian crow</name>
    <dbReference type="NCBI Taxonomy" id="1196302"/>
    <lineage>
        <taxon>Eukaryota</taxon>
        <taxon>Metazoa</taxon>
        <taxon>Chordata</taxon>
        <taxon>Craniata</taxon>
        <taxon>Vertebrata</taxon>
        <taxon>Euteleostomi</taxon>
        <taxon>Archelosauria</taxon>
        <taxon>Archosauria</taxon>
        <taxon>Dinosauria</taxon>
        <taxon>Saurischia</taxon>
        <taxon>Theropoda</taxon>
        <taxon>Coelurosauria</taxon>
        <taxon>Aves</taxon>
        <taxon>Neognathae</taxon>
        <taxon>Neoaves</taxon>
        <taxon>Telluraves</taxon>
        <taxon>Australaves</taxon>
        <taxon>Passeriformes</taxon>
        <taxon>Corvoidea</taxon>
        <taxon>Corvidae</taxon>
        <taxon>Corvus</taxon>
    </lineage>
</organism>
<keyword evidence="21" id="KW-1185">Reference proteome</keyword>
<dbReference type="SMART" id="SM00409">
    <property type="entry name" value="IG"/>
    <property type="match status" value="5"/>
</dbReference>
<evidence type="ECO:0000256" key="13">
    <source>
        <dbReference type="ARBA" id="ARBA00023273"/>
    </source>
</evidence>
<dbReference type="FunFam" id="2.60.40.10:FF:000028">
    <property type="entry name" value="Neuronal cell adhesion molecule"/>
    <property type="match status" value="1"/>
</dbReference>
<comment type="subunit">
    <text evidence="16">Interacts with SHTN1; the interaction occurs in axonal growth cones. Interacts with isoform 2 of BSG.</text>
</comment>
<dbReference type="PANTHER" id="PTHR44170">
    <property type="entry name" value="PROTEIN SIDEKICK"/>
    <property type="match status" value="1"/>
</dbReference>
<dbReference type="FunFam" id="2.60.40.10:FF:000367">
    <property type="entry name" value="Neural cell adhesion molecule L1-like protein"/>
    <property type="match status" value="1"/>
</dbReference>
<feature type="compositionally biased region" description="Low complexity" evidence="18">
    <location>
        <begin position="1194"/>
        <end position="1210"/>
    </location>
</feature>
<name>A0A8U7NY93_CORMO</name>
<evidence type="ECO:0000256" key="5">
    <source>
        <dbReference type="ARBA" id="ARBA00022692"/>
    </source>
</evidence>
<keyword evidence="12" id="KW-0325">Glycoprotein</keyword>
<reference evidence="20" key="2">
    <citation type="submission" date="2025-08" db="UniProtKB">
        <authorList>
            <consortium name="Ensembl"/>
        </authorList>
    </citation>
    <scope>IDENTIFICATION</scope>
</reference>
<dbReference type="InterPro" id="IPR003599">
    <property type="entry name" value="Ig_sub"/>
</dbReference>
<dbReference type="AlphaFoldDB" id="A0A8U7NY93"/>
<sequence length="1210" mass="131148">MTSCSSARPPGTPRSSSAGRARTARSRRSSRGSRCPRGGGTLVINASLAGRLQGRFRCAATNALGTALSPESRVIAENTPQWPKEKVTPVEVEEGDPVVLPCDPPKSAVPPKIYWLNSRIVHIAQDARVSMGQDGFLYFANAQVGDSHPDYICHAHYLGPRTIIQKEPLDLRVTPSNSVQSRRPRLVVPRDPQPTHVALRGGTLVLECIAEGLPTPWVSWRRLNGPLPPGRAVLDNFNKTLRLRDVSEADDGEYECAAENGHGTARRSHLVTVEAAPYWVRRPQSGVFGPGETARLDCVVGGKPRPRIAWSLNGVPLEEVPDSGRRVLRDGALVLSRLEPNDSVVAQCEATNSHGRLLANAFVYVVELPVKILTPDEASYAVVENQTAFLHCRAFGAPAPTVEWLSPALEPALQDDRAFGFTNGTLRLGPAAPGDRGVFTCRAHNGHSNASVTARLDVRAATRIEVPPQSVTAKKGETVTFTCGATFDPSLVPRGVLWLRDGDPVLESPDSDKFSVAGDTLTVAGVDYGDQGRFRCRAWTQLDAAEAEAELRVVGRPGPVRDLQVLEEGERQVRLRWTPGEEHNSPVEKFVVEQEEGIFSAGRFEERLTVPGGQPWAVLALSPYGRYRFRVRAVNGYGQGDPSTPSAAISTAPAAPERYPMGVKGEGNETNNLVITWQPLPPGDWNAPELRYRVQWRPLEPVRGHWHEDTVGAPPLVVRDTPTFSPYEIRVQAVNEAGKGPEPPLVIGYSGEDLPLVYPENVGVEILNSTSVRVTWSLGGAPRDLRGHLRGYRVLYWREGWVGERSRRQAPPPATPGPPPQPGVLTVPGEASGAVLGGLHPWSRYRLQVLVFNGRGAGPPSAEIRFHTPEGVPGPPEELRVERLGDTALGLEWRRPRHPNGVLSGFLLQYRLENQTEGGFPYEISFPPGTLNTTLARLEPRGRYRLELRARTRHGPGAPLVRLASLAPEPVLPVLGSVGFGEVGEDFTVLRWTLAQPQANIEFEVEYMSKTTEEPWRSSGRANSSLGRYRLGDLRPGTSYRVQFVGRNHSGERVAFWESEVHTNGTMVPSPAGGFATEGWFIGFVSAAVLLLLLLLILCFIKRSKGGKYSVKDKEDTQVDSEARPMKDETFGEYRSLESDGEEKASGSSGRSLGAAGAALGSDDSLAGYGGSADVQFNEDGSFIGQYSGTRGTAAGSSGPASPSAAAPLD</sequence>